<evidence type="ECO:0000256" key="5">
    <source>
        <dbReference type="ARBA" id="ARBA00023163"/>
    </source>
</evidence>
<keyword evidence="2 10" id="KW-0805">Transcription regulation</keyword>
<dbReference type="CDD" id="cd00086">
    <property type="entry name" value="homeodomain"/>
    <property type="match status" value="1"/>
</dbReference>
<dbReference type="InterPro" id="IPR009057">
    <property type="entry name" value="Homeodomain-like_sf"/>
</dbReference>
<evidence type="ECO:0000256" key="6">
    <source>
        <dbReference type="ARBA" id="ARBA00023242"/>
    </source>
</evidence>
<name>A0ABR2U647_9ROSI</name>
<evidence type="ECO:0000259" key="12">
    <source>
        <dbReference type="PROSITE" id="PS50071"/>
    </source>
</evidence>
<evidence type="ECO:0000256" key="11">
    <source>
        <dbReference type="SAM" id="MobiDB-lite"/>
    </source>
</evidence>
<dbReference type="InterPro" id="IPR003106">
    <property type="entry name" value="Leu_zip_homeo"/>
</dbReference>
<accession>A0ABR2U647</accession>
<evidence type="ECO:0000256" key="2">
    <source>
        <dbReference type="ARBA" id="ARBA00023015"/>
    </source>
</evidence>
<keyword evidence="6 8" id="KW-0539">Nucleus</keyword>
<evidence type="ECO:0000313" key="13">
    <source>
        <dbReference type="EMBL" id="KAK9045107.1"/>
    </source>
</evidence>
<dbReference type="Gene3D" id="1.10.10.60">
    <property type="entry name" value="Homeodomain-like"/>
    <property type="match status" value="1"/>
</dbReference>
<organism evidence="13 14">
    <name type="scientific">Hibiscus sabdariffa</name>
    <name type="common">roselle</name>
    <dbReference type="NCBI Taxonomy" id="183260"/>
    <lineage>
        <taxon>Eukaryota</taxon>
        <taxon>Viridiplantae</taxon>
        <taxon>Streptophyta</taxon>
        <taxon>Embryophyta</taxon>
        <taxon>Tracheophyta</taxon>
        <taxon>Spermatophyta</taxon>
        <taxon>Magnoliopsida</taxon>
        <taxon>eudicotyledons</taxon>
        <taxon>Gunneridae</taxon>
        <taxon>Pentapetalae</taxon>
        <taxon>rosids</taxon>
        <taxon>malvids</taxon>
        <taxon>Malvales</taxon>
        <taxon>Malvaceae</taxon>
        <taxon>Malvoideae</taxon>
        <taxon>Hibiscus</taxon>
    </lineage>
</organism>
<dbReference type="PRINTS" id="PR00031">
    <property type="entry name" value="HTHREPRESSR"/>
</dbReference>
<comment type="function">
    <text evidence="10">Transcription factor.</text>
</comment>
<dbReference type="PANTHER" id="PTHR24326">
    <property type="entry name" value="HOMEOBOX-LEUCINE ZIPPER PROTEIN"/>
    <property type="match status" value="1"/>
</dbReference>
<feature type="DNA-binding region" description="Homeobox" evidence="8">
    <location>
        <begin position="29"/>
        <end position="88"/>
    </location>
</feature>
<dbReference type="InterPro" id="IPR045224">
    <property type="entry name" value="HDZip_class_I_plant"/>
</dbReference>
<protein>
    <recommendedName>
        <fullName evidence="10">Homeobox-leucine zipper protein</fullName>
    </recommendedName>
    <alternativeName>
        <fullName evidence="10">HD-ZIP protein</fullName>
    </alternativeName>
    <alternativeName>
        <fullName evidence="10">Homeodomain transcription factor</fullName>
    </alternativeName>
</protein>
<dbReference type="Proteomes" id="UP001396334">
    <property type="component" value="Unassembled WGS sequence"/>
</dbReference>
<evidence type="ECO:0000256" key="4">
    <source>
        <dbReference type="ARBA" id="ARBA00023155"/>
    </source>
</evidence>
<keyword evidence="14" id="KW-1185">Reference proteome</keyword>
<proteinExistence type="inferred from homology"/>
<dbReference type="Pfam" id="PF02183">
    <property type="entry name" value="HALZ"/>
    <property type="match status" value="1"/>
</dbReference>
<feature type="compositionally biased region" description="Basic and acidic residues" evidence="11">
    <location>
        <begin position="1"/>
        <end position="13"/>
    </location>
</feature>
<keyword evidence="3 8" id="KW-0238">DNA-binding</keyword>
<comment type="subcellular location">
    <subcellularLocation>
        <location evidence="1 8 9">Nucleus</location>
    </subcellularLocation>
</comment>
<evidence type="ECO:0000256" key="8">
    <source>
        <dbReference type="PROSITE-ProRule" id="PRU00108"/>
    </source>
</evidence>
<dbReference type="SMART" id="SM00389">
    <property type="entry name" value="HOX"/>
    <property type="match status" value="1"/>
</dbReference>
<evidence type="ECO:0000256" key="9">
    <source>
        <dbReference type="RuleBase" id="RU000682"/>
    </source>
</evidence>
<keyword evidence="4 8" id="KW-0371">Homeobox</keyword>
<dbReference type="InterPro" id="IPR000047">
    <property type="entry name" value="HTH_motif"/>
</dbReference>
<comment type="similarity">
    <text evidence="7 10">Belongs to the HD-ZIP homeobox family. Class I subfamily.</text>
</comment>
<dbReference type="EMBL" id="JBBPBN010000002">
    <property type="protein sequence ID" value="KAK9045107.1"/>
    <property type="molecule type" value="Genomic_DNA"/>
</dbReference>
<comment type="caution">
    <text evidence="13">The sequence shown here is derived from an EMBL/GenBank/DDBJ whole genome shotgun (WGS) entry which is preliminary data.</text>
</comment>
<reference evidence="13 14" key="1">
    <citation type="journal article" date="2024" name="G3 (Bethesda)">
        <title>Genome assembly of Hibiscus sabdariffa L. provides insights into metabolisms of medicinal natural products.</title>
        <authorList>
            <person name="Kim T."/>
        </authorList>
    </citation>
    <scope>NUCLEOTIDE SEQUENCE [LARGE SCALE GENOMIC DNA]</scope>
    <source>
        <strain evidence="13">TK-2024</strain>
        <tissue evidence="13">Old leaves</tissue>
    </source>
</reference>
<gene>
    <name evidence="13" type="ORF">V6N11_058996</name>
</gene>
<dbReference type="Pfam" id="PF00046">
    <property type="entry name" value="Homeodomain"/>
    <property type="match status" value="1"/>
</dbReference>
<dbReference type="PROSITE" id="PS50071">
    <property type="entry name" value="HOMEOBOX_2"/>
    <property type="match status" value="1"/>
</dbReference>
<feature type="region of interest" description="Disordered" evidence="11">
    <location>
        <begin position="128"/>
        <end position="154"/>
    </location>
</feature>
<dbReference type="InterPro" id="IPR001356">
    <property type="entry name" value="HD"/>
</dbReference>
<keyword evidence="5 10" id="KW-0804">Transcription</keyword>
<feature type="region of interest" description="Disordered" evidence="11">
    <location>
        <begin position="1"/>
        <end position="34"/>
    </location>
</feature>
<dbReference type="InterPro" id="IPR017970">
    <property type="entry name" value="Homeobox_CS"/>
</dbReference>
<feature type="compositionally biased region" description="Basic and acidic residues" evidence="11">
    <location>
        <begin position="131"/>
        <end position="148"/>
    </location>
</feature>
<evidence type="ECO:0000256" key="1">
    <source>
        <dbReference type="ARBA" id="ARBA00004123"/>
    </source>
</evidence>
<dbReference type="SUPFAM" id="SSF46689">
    <property type="entry name" value="Homeodomain-like"/>
    <property type="match status" value="1"/>
</dbReference>
<evidence type="ECO:0000256" key="3">
    <source>
        <dbReference type="ARBA" id="ARBA00023125"/>
    </source>
</evidence>
<dbReference type="PROSITE" id="PS00027">
    <property type="entry name" value="HOMEOBOX_1"/>
    <property type="match status" value="1"/>
</dbReference>
<feature type="domain" description="Homeobox" evidence="12">
    <location>
        <begin position="27"/>
        <end position="87"/>
    </location>
</feature>
<evidence type="ECO:0000256" key="10">
    <source>
        <dbReference type="RuleBase" id="RU369038"/>
    </source>
</evidence>
<evidence type="ECO:0000313" key="14">
    <source>
        <dbReference type="Proteomes" id="UP001396334"/>
    </source>
</evidence>
<sequence>MEGKYDPVAHEELTEQAQTPWKKKKKKSKMENKRRFSDEQIRLLETIFESEAKLEPRKKLQVARELGLQPRQVAIWFQNRRARWKSKRIEQDYRTLRADYHKLASRFEFLKKEKQSLILQLQELSESVAEPPHDKNKASKGVDADTKCEQSNPSFQQAPLEGMELLGLQFGNGRDMEHAGQTKEELVSIDEYRNESTVSPENLYGFDLADDIFDQSCSNPQWLNFWGREDN</sequence>
<dbReference type="PANTHER" id="PTHR24326:SF620">
    <property type="entry name" value="HOMEOBOX-LEUCINE ZIPPER PROTEIN"/>
    <property type="match status" value="1"/>
</dbReference>
<evidence type="ECO:0000256" key="7">
    <source>
        <dbReference type="ARBA" id="ARBA00025748"/>
    </source>
</evidence>